<dbReference type="Proteomes" id="UP001156691">
    <property type="component" value="Unassembled WGS sequence"/>
</dbReference>
<reference evidence="12" key="1">
    <citation type="journal article" date="2019" name="Int. J. Syst. Evol. Microbiol.">
        <title>The Global Catalogue of Microorganisms (GCM) 10K type strain sequencing project: providing services to taxonomists for standard genome sequencing and annotation.</title>
        <authorList>
            <consortium name="The Broad Institute Genomics Platform"/>
            <consortium name="The Broad Institute Genome Sequencing Center for Infectious Disease"/>
            <person name="Wu L."/>
            <person name="Ma J."/>
        </authorList>
    </citation>
    <scope>NUCLEOTIDE SEQUENCE [LARGE SCALE GENOMIC DNA]</scope>
    <source>
        <strain evidence="12">NBRC 112416</strain>
    </source>
</reference>
<dbReference type="EMBL" id="BSNS01000024">
    <property type="protein sequence ID" value="GLQ57440.1"/>
    <property type="molecule type" value="Genomic_DNA"/>
</dbReference>
<dbReference type="Pfam" id="PF00237">
    <property type="entry name" value="Ribosomal_L22"/>
    <property type="match status" value="1"/>
</dbReference>
<evidence type="ECO:0000256" key="1">
    <source>
        <dbReference type="ARBA" id="ARBA00009451"/>
    </source>
</evidence>
<evidence type="ECO:0000256" key="8">
    <source>
        <dbReference type="RuleBase" id="RU004005"/>
    </source>
</evidence>
<evidence type="ECO:0000256" key="7">
    <source>
        <dbReference type="HAMAP-Rule" id="MF_01331"/>
    </source>
</evidence>
<sequence length="126" mass="14009">MGKPKTPRALPDNEARAVLRMIRISPQKLNLVAQLIRGKKVEKALAELEFSHKRISGQVKKVLESAIANAENNHGLDPDALVIKEAYVGNSLVMKRFHARGRGRSSRILKPFAHLTIVVREVEEAA</sequence>
<evidence type="ECO:0000256" key="9">
    <source>
        <dbReference type="RuleBase" id="RU004006"/>
    </source>
</evidence>
<evidence type="ECO:0000313" key="11">
    <source>
        <dbReference type="EMBL" id="GLQ57440.1"/>
    </source>
</evidence>
<keyword evidence="4 7" id="KW-0689">Ribosomal protein</keyword>
<comment type="subunit">
    <text evidence="7 9">Part of the 50S ribosomal subunit.</text>
</comment>
<dbReference type="InterPro" id="IPR047867">
    <property type="entry name" value="Ribosomal_uL22_bac/org-type"/>
</dbReference>
<comment type="caution">
    <text evidence="11">The sequence shown here is derived from an EMBL/GenBank/DDBJ whole genome shotgun (WGS) entry which is preliminary data.</text>
</comment>
<evidence type="ECO:0000256" key="2">
    <source>
        <dbReference type="ARBA" id="ARBA00022730"/>
    </source>
</evidence>
<comment type="function">
    <text evidence="7">The globular domain of the protein is located near the polypeptide exit tunnel on the outside of the subunit, while an extended beta-hairpin is found that lines the wall of the exit tunnel in the center of the 70S ribosome.</text>
</comment>
<keyword evidence="2 7" id="KW-0699">rRNA-binding</keyword>
<dbReference type="Gene3D" id="3.90.470.10">
    <property type="entry name" value="Ribosomal protein L22/L17"/>
    <property type="match status" value="1"/>
</dbReference>
<evidence type="ECO:0000313" key="12">
    <source>
        <dbReference type="Proteomes" id="UP001156691"/>
    </source>
</evidence>
<evidence type="ECO:0000256" key="5">
    <source>
        <dbReference type="ARBA" id="ARBA00023274"/>
    </source>
</evidence>
<gene>
    <name evidence="7 11" type="primary">rplV</name>
    <name evidence="11" type="ORF">GCM10010862_46990</name>
</gene>
<comment type="similarity">
    <text evidence="1 7 8">Belongs to the universal ribosomal protein uL22 family.</text>
</comment>
<dbReference type="NCBIfam" id="TIGR01044">
    <property type="entry name" value="rplV_bact"/>
    <property type="match status" value="1"/>
</dbReference>
<dbReference type="PANTHER" id="PTHR13501:SF8">
    <property type="entry name" value="LARGE RIBOSOMAL SUBUNIT PROTEIN UL22M"/>
    <property type="match status" value="1"/>
</dbReference>
<name>A0ABQ5WBD5_9HYPH</name>
<evidence type="ECO:0000256" key="10">
    <source>
        <dbReference type="RuleBase" id="RU004008"/>
    </source>
</evidence>
<evidence type="ECO:0000256" key="3">
    <source>
        <dbReference type="ARBA" id="ARBA00022884"/>
    </source>
</evidence>
<keyword evidence="5 7" id="KW-0687">Ribonucleoprotein</keyword>
<dbReference type="GO" id="GO:0005840">
    <property type="term" value="C:ribosome"/>
    <property type="evidence" value="ECO:0007669"/>
    <property type="project" value="UniProtKB-KW"/>
</dbReference>
<dbReference type="SUPFAM" id="SSF54843">
    <property type="entry name" value="Ribosomal protein L22"/>
    <property type="match status" value="1"/>
</dbReference>
<dbReference type="PANTHER" id="PTHR13501">
    <property type="entry name" value="CHLOROPLAST 50S RIBOSOMAL PROTEIN L22-RELATED"/>
    <property type="match status" value="1"/>
</dbReference>
<dbReference type="InterPro" id="IPR005727">
    <property type="entry name" value="Ribosomal_uL22_bac/chlpt-type"/>
</dbReference>
<evidence type="ECO:0000256" key="4">
    <source>
        <dbReference type="ARBA" id="ARBA00022980"/>
    </source>
</evidence>
<comment type="function">
    <text evidence="7 10">This protein binds specifically to 23S rRNA; its binding is stimulated by other ribosomal proteins, e.g., L4, L17, and L20. It is important during the early stages of 50S assembly. It makes multiple contacts with different domains of the 23S rRNA in the assembled 50S subunit and ribosome.</text>
</comment>
<evidence type="ECO:0000256" key="6">
    <source>
        <dbReference type="ARBA" id="ARBA00035207"/>
    </source>
</evidence>
<keyword evidence="3 7" id="KW-0694">RNA-binding</keyword>
<dbReference type="InterPro" id="IPR036394">
    <property type="entry name" value="Ribosomal_uL22_sf"/>
</dbReference>
<organism evidence="11 12">
    <name type="scientific">Devosia nitrariae</name>
    <dbReference type="NCBI Taxonomy" id="2071872"/>
    <lineage>
        <taxon>Bacteria</taxon>
        <taxon>Pseudomonadati</taxon>
        <taxon>Pseudomonadota</taxon>
        <taxon>Alphaproteobacteria</taxon>
        <taxon>Hyphomicrobiales</taxon>
        <taxon>Devosiaceae</taxon>
        <taxon>Devosia</taxon>
    </lineage>
</organism>
<dbReference type="InterPro" id="IPR001063">
    <property type="entry name" value="Ribosomal_uL22"/>
</dbReference>
<dbReference type="CDD" id="cd00336">
    <property type="entry name" value="Ribosomal_L22"/>
    <property type="match status" value="1"/>
</dbReference>
<proteinExistence type="inferred from homology"/>
<protein>
    <recommendedName>
        <fullName evidence="6 7">Large ribosomal subunit protein uL22</fullName>
    </recommendedName>
</protein>
<dbReference type="HAMAP" id="MF_01331_B">
    <property type="entry name" value="Ribosomal_uL22_B"/>
    <property type="match status" value="1"/>
</dbReference>
<dbReference type="InterPro" id="IPR018260">
    <property type="entry name" value="Ribosomal_uL22_CS"/>
</dbReference>
<accession>A0ABQ5WBD5</accession>
<keyword evidence="12" id="KW-1185">Reference proteome</keyword>
<dbReference type="RefSeq" id="WP_284342831.1">
    <property type="nucleotide sequence ID" value="NZ_BSNS01000024.1"/>
</dbReference>
<dbReference type="PROSITE" id="PS00464">
    <property type="entry name" value="RIBOSOMAL_L22"/>
    <property type="match status" value="1"/>
</dbReference>